<keyword evidence="2" id="KW-1185">Reference proteome</keyword>
<reference evidence="1 2" key="1">
    <citation type="submission" date="2021-06" db="EMBL/GenBank/DDBJ databases">
        <title>Caerostris extrusa draft genome.</title>
        <authorList>
            <person name="Kono N."/>
            <person name="Arakawa K."/>
        </authorList>
    </citation>
    <scope>NUCLEOTIDE SEQUENCE [LARGE SCALE GENOMIC DNA]</scope>
</reference>
<evidence type="ECO:0000313" key="2">
    <source>
        <dbReference type="Proteomes" id="UP001054945"/>
    </source>
</evidence>
<name>A0AAV4W351_CAEEX</name>
<organism evidence="1 2">
    <name type="scientific">Caerostris extrusa</name>
    <name type="common">Bark spider</name>
    <name type="synonym">Caerostris bankana</name>
    <dbReference type="NCBI Taxonomy" id="172846"/>
    <lineage>
        <taxon>Eukaryota</taxon>
        <taxon>Metazoa</taxon>
        <taxon>Ecdysozoa</taxon>
        <taxon>Arthropoda</taxon>
        <taxon>Chelicerata</taxon>
        <taxon>Arachnida</taxon>
        <taxon>Araneae</taxon>
        <taxon>Araneomorphae</taxon>
        <taxon>Entelegynae</taxon>
        <taxon>Araneoidea</taxon>
        <taxon>Araneidae</taxon>
        <taxon>Caerostris</taxon>
    </lineage>
</organism>
<gene>
    <name evidence="1" type="ORF">CEXT_635011</name>
</gene>
<proteinExistence type="predicted"/>
<evidence type="ECO:0000313" key="1">
    <source>
        <dbReference type="EMBL" id="GIY76334.1"/>
    </source>
</evidence>
<dbReference type="AlphaFoldDB" id="A0AAV4W351"/>
<dbReference type="EMBL" id="BPLR01015474">
    <property type="protein sequence ID" value="GIY76334.1"/>
    <property type="molecule type" value="Genomic_DNA"/>
</dbReference>
<dbReference type="Proteomes" id="UP001054945">
    <property type="component" value="Unassembled WGS sequence"/>
</dbReference>
<sequence length="87" mass="10048">MHIFPEGIFLGNTRNPFRIRLTGWSRRKEKCRTLPTLVPDACVPDAGYGSYALVWEIATRKMGNMLTEDVLIQMVPFTLTIFLVRIY</sequence>
<protein>
    <submittedName>
        <fullName evidence="1">Uncharacterized protein</fullName>
    </submittedName>
</protein>
<accession>A0AAV4W351</accession>
<comment type="caution">
    <text evidence="1">The sequence shown here is derived from an EMBL/GenBank/DDBJ whole genome shotgun (WGS) entry which is preliminary data.</text>
</comment>